<name>A0A075GBV9_9EURY</name>
<evidence type="ECO:0000259" key="4">
    <source>
        <dbReference type="Pfam" id="PF00391"/>
    </source>
</evidence>
<dbReference type="PANTHER" id="PTHR43030">
    <property type="entry name" value="PHOSPHOENOLPYRUVATE SYNTHASE"/>
    <property type="match status" value="1"/>
</dbReference>
<dbReference type="AlphaFoldDB" id="A0A075GBV9"/>
<dbReference type="SUPFAM" id="SSF52009">
    <property type="entry name" value="Phosphohistidine domain"/>
    <property type="match status" value="1"/>
</dbReference>
<accession>A0A075GBV9</accession>
<dbReference type="InterPro" id="IPR036637">
    <property type="entry name" value="Phosphohistidine_dom_sf"/>
</dbReference>
<proteinExistence type="inferred from homology"/>
<dbReference type="Pfam" id="PF00391">
    <property type="entry name" value="PEP-utilizers"/>
    <property type="match status" value="1"/>
</dbReference>
<dbReference type="InterPro" id="IPR006319">
    <property type="entry name" value="PEP_synth"/>
</dbReference>
<evidence type="ECO:0000256" key="1">
    <source>
        <dbReference type="ARBA" id="ARBA00007837"/>
    </source>
</evidence>
<feature type="domain" description="PEP-utilising enzyme mobile" evidence="4">
    <location>
        <begin position="97"/>
        <end position="168"/>
    </location>
</feature>
<sequence length="174" mass="19518">YPGIPHQLITLDMQEIKKYFKENKLPKRDLLISRHKKSGIFYEKGKEFRLHEKEVESIESFWDKKTGIKEVKGNIAFKGKVKGEAKIISDFKNTGNFKKGDILITGMTDPNFVPLMEKAGAIVTDAGGILCHASIVSRELKKPCIVGTQIATRVFKTGDIVEVDADKGIVKKLK</sequence>
<protein>
    <submittedName>
        <fullName evidence="5">Phosphoenolpyruvate synthase (Pps, ppsA)</fullName>
        <ecNumber evidence="5">2.7.9.2</ecNumber>
    </submittedName>
</protein>
<keyword evidence="5" id="KW-0670">Pyruvate</keyword>
<evidence type="ECO:0000313" key="5">
    <source>
        <dbReference type="EMBL" id="AIF00815.1"/>
    </source>
</evidence>
<feature type="non-terminal residue" evidence="5">
    <location>
        <position position="1"/>
    </location>
</feature>
<evidence type="ECO:0000256" key="2">
    <source>
        <dbReference type="ARBA" id="ARBA00022741"/>
    </source>
</evidence>
<dbReference type="GO" id="GO:0008986">
    <property type="term" value="F:pyruvate, water dikinase activity"/>
    <property type="evidence" value="ECO:0007669"/>
    <property type="project" value="UniProtKB-EC"/>
</dbReference>
<dbReference type="EC" id="2.7.9.2" evidence="5"/>
<keyword evidence="5" id="KW-0808">Transferase</keyword>
<organism evidence="5">
    <name type="scientific">uncultured marine group II/III euryarchaeote KM3_139_C07</name>
    <dbReference type="NCBI Taxonomy" id="1457870"/>
    <lineage>
        <taxon>Archaea</taxon>
        <taxon>Methanobacteriati</taxon>
        <taxon>Methanobacteriota</taxon>
        <taxon>environmental samples</taxon>
    </lineage>
</organism>
<evidence type="ECO:0000256" key="3">
    <source>
        <dbReference type="ARBA" id="ARBA00022840"/>
    </source>
</evidence>
<comment type="similarity">
    <text evidence="1">Belongs to the PEP-utilizing enzyme family.</text>
</comment>
<dbReference type="GO" id="GO:0005524">
    <property type="term" value="F:ATP binding"/>
    <property type="evidence" value="ECO:0007669"/>
    <property type="project" value="UniProtKB-KW"/>
</dbReference>
<dbReference type="Gene3D" id="3.50.30.10">
    <property type="entry name" value="Phosphohistidine domain"/>
    <property type="match status" value="1"/>
</dbReference>
<dbReference type="EMBL" id="KF900602">
    <property type="protein sequence ID" value="AIF00815.1"/>
    <property type="molecule type" value="Genomic_DNA"/>
</dbReference>
<gene>
    <name evidence="5" type="primary">pps</name>
    <name evidence="5" type="synonym">ppsA</name>
</gene>
<keyword evidence="2" id="KW-0547">Nucleotide-binding</keyword>
<dbReference type="PANTHER" id="PTHR43030:SF1">
    <property type="entry name" value="PHOSPHOENOLPYRUVATE SYNTHASE"/>
    <property type="match status" value="1"/>
</dbReference>
<reference evidence="5" key="1">
    <citation type="journal article" date="2014" name="Genome Biol. Evol.">
        <title>Pangenome evidence for extensive interdomain horizontal transfer affecting lineage core and shell genes in uncultured planktonic thaumarchaeota and euryarchaeota.</title>
        <authorList>
            <person name="Deschamps P."/>
            <person name="Zivanovic Y."/>
            <person name="Moreira D."/>
            <person name="Rodriguez-Valera F."/>
            <person name="Lopez-Garcia P."/>
        </authorList>
    </citation>
    <scope>NUCLEOTIDE SEQUENCE</scope>
</reference>
<dbReference type="InterPro" id="IPR008279">
    <property type="entry name" value="PEP-util_enz_mobile_dom"/>
</dbReference>
<keyword evidence="3" id="KW-0067">ATP-binding</keyword>